<reference evidence="1" key="1">
    <citation type="submission" date="2014-08" db="EMBL/GenBank/DDBJ databases">
        <authorList>
            <person name="Falentin Helene"/>
        </authorList>
    </citation>
    <scope>NUCLEOTIDE SEQUENCE</scope>
</reference>
<dbReference type="EMBL" id="LM676427">
    <property type="protein sequence ID" value="CEP26987.1"/>
    <property type="molecule type" value="Genomic_DNA"/>
</dbReference>
<proteinExistence type="predicted"/>
<evidence type="ECO:0000313" key="1">
    <source>
        <dbReference type="EMBL" id="CEP26987.1"/>
    </source>
</evidence>
<dbReference type="InterPro" id="IPR009097">
    <property type="entry name" value="Cyclic_Pdiesterase"/>
</dbReference>
<dbReference type="SUPFAM" id="SSF55144">
    <property type="entry name" value="LigT-like"/>
    <property type="match status" value="1"/>
</dbReference>
<name>A0A068VS69_PROFF</name>
<dbReference type="RefSeq" id="WP_036939541.1">
    <property type="nucleotide sequence ID" value="NZ_CP010341.1"/>
</dbReference>
<organism evidence="1">
    <name type="scientific">Propionibacterium freudenreichii subsp. freudenreichii</name>
    <dbReference type="NCBI Taxonomy" id="66712"/>
    <lineage>
        <taxon>Bacteria</taxon>
        <taxon>Bacillati</taxon>
        <taxon>Actinomycetota</taxon>
        <taxon>Actinomycetes</taxon>
        <taxon>Propionibacteriales</taxon>
        <taxon>Propionibacteriaceae</taxon>
        <taxon>Propionibacterium</taxon>
    </lineage>
</organism>
<dbReference type="Gene3D" id="3.90.1140.10">
    <property type="entry name" value="Cyclic phosphodiesterase"/>
    <property type="match status" value="1"/>
</dbReference>
<dbReference type="KEGG" id="pfre:RM25_0657"/>
<protein>
    <recommendedName>
        <fullName evidence="2">2'-5' RNA ligase family protein</fullName>
    </recommendedName>
</protein>
<evidence type="ECO:0008006" key="2">
    <source>
        <dbReference type="Google" id="ProtNLM"/>
    </source>
</evidence>
<sequence length="171" mass="19089">MGHTVIQVPVPALETVVRPHVLASRPGVKLPDDDVVCAHITLLGPFVDKTDVTAGLVTTIRQVFNDVHRFEFELTDFRGFADGLVYLAPEPAEPFKQLTERLVEAFPAWQPYGGQFDEVIPHLSLGTSLPAYEIMALLRKLPVEEVADRVTLTWWGDDEITNLEEFPLLAD</sequence>
<accession>A0A068VS69</accession>
<gene>
    <name evidence="1" type="ORF">PFCIRM138_11265</name>
</gene>
<dbReference type="AlphaFoldDB" id="A0A068VS69"/>
<dbReference type="PATRIC" id="fig|66712.6.peg.680"/>
<dbReference type="Pfam" id="PF13563">
    <property type="entry name" value="2_5_RNA_ligase2"/>
    <property type="match status" value="1"/>
</dbReference>